<dbReference type="Proteomes" id="UP000306980">
    <property type="component" value="Unassembled WGS sequence"/>
</dbReference>
<feature type="region of interest" description="Disordered" evidence="1">
    <location>
        <begin position="1"/>
        <end position="38"/>
    </location>
</feature>
<feature type="compositionally biased region" description="Polar residues" evidence="1">
    <location>
        <begin position="1"/>
        <end position="13"/>
    </location>
</feature>
<evidence type="ECO:0000313" key="3">
    <source>
        <dbReference type="Proteomes" id="UP000306980"/>
    </source>
</evidence>
<gene>
    <name evidence="2" type="ORF">FFL34_06595</name>
</gene>
<organism evidence="2 3">
    <name type="scientific">Lentibacillus cibarius</name>
    <dbReference type="NCBI Taxonomy" id="2583219"/>
    <lineage>
        <taxon>Bacteria</taxon>
        <taxon>Bacillati</taxon>
        <taxon>Bacillota</taxon>
        <taxon>Bacilli</taxon>
        <taxon>Bacillales</taxon>
        <taxon>Bacillaceae</taxon>
        <taxon>Lentibacillus</taxon>
    </lineage>
</organism>
<proteinExistence type="predicted"/>
<name>A0A5S3QIY0_9BACI</name>
<sequence length="65" mass="7429">MNHNMNRNATHLMNHQPDHHTDPLVKQYKTKPNEMKPNNTTAAAADAFVFYQNNFGPISPFMSTT</sequence>
<dbReference type="AlphaFoldDB" id="A0A5S3QIY0"/>
<dbReference type="RefSeq" id="WP_138602596.1">
    <property type="nucleotide sequence ID" value="NZ_VCIA01000001.1"/>
</dbReference>
<accession>A0A5S3QIY0</accession>
<comment type="caution">
    <text evidence="2">The sequence shown here is derived from an EMBL/GenBank/DDBJ whole genome shotgun (WGS) entry which is preliminary data.</text>
</comment>
<reference evidence="2 3" key="1">
    <citation type="submission" date="2019-05" db="EMBL/GenBank/DDBJ databases">
        <title>Genomic analysis of Lentibacillus sp. NKC220-2.</title>
        <authorList>
            <person name="Oh Y.J."/>
        </authorList>
    </citation>
    <scope>NUCLEOTIDE SEQUENCE [LARGE SCALE GENOMIC DNA]</scope>
    <source>
        <strain evidence="2 3">NKC220-2</strain>
    </source>
</reference>
<evidence type="ECO:0000313" key="2">
    <source>
        <dbReference type="EMBL" id="TMN21815.1"/>
    </source>
</evidence>
<protein>
    <submittedName>
        <fullName evidence="2">Uncharacterized protein</fullName>
    </submittedName>
</protein>
<evidence type="ECO:0000256" key="1">
    <source>
        <dbReference type="SAM" id="MobiDB-lite"/>
    </source>
</evidence>
<dbReference type="EMBL" id="VCIA01000001">
    <property type="protein sequence ID" value="TMN21815.1"/>
    <property type="molecule type" value="Genomic_DNA"/>
</dbReference>